<evidence type="ECO:0000313" key="3">
    <source>
        <dbReference type="Proteomes" id="UP000315673"/>
    </source>
</evidence>
<proteinExistence type="predicted"/>
<name>A0A5B8LGT6_9SPHN</name>
<feature type="chain" id="PRO_5022710789" evidence="1">
    <location>
        <begin position="20"/>
        <end position="281"/>
    </location>
</feature>
<reference evidence="2 3" key="1">
    <citation type="submission" date="2019-07" db="EMBL/GenBank/DDBJ databases">
        <title>Full genome sequence of Sphingomonas sp. 4R-6-7(HKS19).</title>
        <authorList>
            <person name="Im W.-T."/>
        </authorList>
    </citation>
    <scope>NUCLEOTIDE SEQUENCE [LARGE SCALE GENOMIC DNA]</scope>
    <source>
        <strain evidence="2 3">HKS19</strain>
    </source>
</reference>
<dbReference type="SUPFAM" id="SSF48452">
    <property type="entry name" value="TPR-like"/>
    <property type="match status" value="1"/>
</dbReference>
<organism evidence="2 3">
    <name type="scientific">Sphingomonas panacisoli</name>
    <dbReference type="NCBI Taxonomy" id="1813879"/>
    <lineage>
        <taxon>Bacteria</taxon>
        <taxon>Pseudomonadati</taxon>
        <taxon>Pseudomonadota</taxon>
        <taxon>Alphaproteobacteria</taxon>
        <taxon>Sphingomonadales</taxon>
        <taxon>Sphingomonadaceae</taxon>
        <taxon>Sphingomonas</taxon>
    </lineage>
</organism>
<accession>A0A5B8LGT6</accession>
<dbReference type="Gene3D" id="1.25.40.10">
    <property type="entry name" value="Tetratricopeptide repeat domain"/>
    <property type="match status" value="1"/>
</dbReference>
<dbReference type="AlphaFoldDB" id="A0A5B8LGT6"/>
<dbReference type="EMBL" id="CP042306">
    <property type="protein sequence ID" value="QDZ07126.1"/>
    <property type="molecule type" value="Genomic_DNA"/>
</dbReference>
<dbReference type="KEGG" id="spai:FPZ24_06210"/>
<sequence>MSGKWLVLAGLAMTGAAWGESASMTGKFPAGVREADRLGVVVVDRFDGRDGRQVESVLEQAIGAPNGQPDGVLSGGVTTGVEENRYQGSEERCVEWEKGDRSKACTKRAQVPVPCTRRVVVVTVSVRLMRLEDNLSVYSDNKSGRSEISWCEGRSPYTTVEQMVTAQIRDIANTIRGDVRPYTQTYRVRFREERDGMRKDIGNQFKAVVKLSQNNTAEACRQWAAMNGQMPNHPSVLYNLGVCAEAAGRYEDALAGYRAAQAALLPKKSGDIGDRSTASVA</sequence>
<keyword evidence="1" id="KW-0732">Signal</keyword>
<dbReference type="Proteomes" id="UP000315673">
    <property type="component" value="Chromosome"/>
</dbReference>
<keyword evidence="3" id="KW-1185">Reference proteome</keyword>
<evidence type="ECO:0000256" key="1">
    <source>
        <dbReference type="SAM" id="SignalP"/>
    </source>
</evidence>
<dbReference type="InterPro" id="IPR011990">
    <property type="entry name" value="TPR-like_helical_dom_sf"/>
</dbReference>
<evidence type="ECO:0000313" key="2">
    <source>
        <dbReference type="EMBL" id="QDZ07126.1"/>
    </source>
</evidence>
<protein>
    <submittedName>
        <fullName evidence="2">Tetratricopeptide repeat protein</fullName>
    </submittedName>
</protein>
<feature type="signal peptide" evidence="1">
    <location>
        <begin position="1"/>
        <end position="19"/>
    </location>
</feature>
<dbReference type="OrthoDB" id="7426733at2"/>
<gene>
    <name evidence="2" type="ORF">FPZ24_06210</name>
</gene>
<dbReference type="RefSeq" id="WP_146570237.1">
    <property type="nucleotide sequence ID" value="NZ_CP042306.1"/>
</dbReference>